<dbReference type="SMART" id="SM00822">
    <property type="entry name" value="PKS_KR"/>
    <property type="match status" value="1"/>
</dbReference>
<reference evidence="4" key="1">
    <citation type="submission" date="2020-10" db="EMBL/GenBank/DDBJ databases">
        <authorList>
            <person name="Gilroy R."/>
        </authorList>
    </citation>
    <scope>NUCLEOTIDE SEQUENCE</scope>
    <source>
        <strain evidence="4">1370</strain>
    </source>
</reference>
<dbReference type="AlphaFoldDB" id="A0A9D1NS48"/>
<dbReference type="PROSITE" id="PS00061">
    <property type="entry name" value="ADH_SHORT"/>
    <property type="match status" value="1"/>
</dbReference>
<dbReference type="InterPro" id="IPR036291">
    <property type="entry name" value="NAD(P)-bd_dom_sf"/>
</dbReference>
<dbReference type="Proteomes" id="UP000823960">
    <property type="component" value="Unassembled WGS sequence"/>
</dbReference>
<name>A0A9D1NS48_9FIRM</name>
<organism evidence="4 5">
    <name type="scientific">Candidatus Faeciplasma avium</name>
    <dbReference type="NCBI Taxonomy" id="2840798"/>
    <lineage>
        <taxon>Bacteria</taxon>
        <taxon>Bacillati</taxon>
        <taxon>Bacillota</taxon>
        <taxon>Clostridia</taxon>
        <taxon>Eubacteriales</taxon>
        <taxon>Oscillospiraceae</taxon>
        <taxon>Oscillospiraceae incertae sedis</taxon>
        <taxon>Candidatus Faeciplasma</taxon>
    </lineage>
</organism>
<sequence length="243" mass="24977">MEIRGKTAVVTGGSRGIGRAIALRLALEGANIAIISSGSSDAAEKTALECQGSFGVKAGAYTLDVSDFSASKETVAKIKSELGPATILVNNAGITRDGLAAMTSESDFDAVIGTNLKGAFNMVRHMLGIFIRERQGCIVNISSVSGIIGNAGQCSYSASKAGLIGLTKSLAKELAPRGIRCNAVAPGFIKTDMTSGLDLERIEKAVPLGRLGSPEEVADAAVFLIKADYITGEVVRVDGGIAI</sequence>
<reference evidence="4" key="2">
    <citation type="journal article" date="2021" name="PeerJ">
        <title>Extensive microbial diversity within the chicken gut microbiome revealed by metagenomics and culture.</title>
        <authorList>
            <person name="Gilroy R."/>
            <person name="Ravi A."/>
            <person name="Getino M."/>
            <person name="Pursley I."/>
            <person name="Horton D.L."/>
            <person name="Alikhan N.F."/>
            <person name="Baker D."/>
            <person name="Gharbi K."/>
            <person name="Hall N."/>
            <person name="Watson M."/>
            <person name="Adriaenssens E.M."/>
            <person name="Foster-Nyarko E."/>
            <person name="Jarju S."/>
            <person name="Secka A."/>
            <person name="Antonio M."/>
            <person name="Oren A."/>
            <person name="Chaudhuri R.R."/>
            <person name="La Ragione R."/>
            <person name="Hildebrand F."/>
            <person name="Pallen M.J."/>
        </authorList>
    </citation>
    <scope>NUCLEOTIDE SEQUENCE</scope>
    <source>
        <strain evidence="4">1370</strain>
    </source>
</reference>
<proteinExistence type="inferred from homology"/>
<dbReference type="PRINTS" id="PR00080">
    <property type="entry name" value="SDRFAMILY"/>
</dbReference>
<dbReference type="GO" id="GO:0016616">
    <property type="term" value="F:oxidoreductase activity, acting on the CH-OH group of donors, NAD or NADP as acceptor"/>
    <property type="evidence" value="ECO:0007669"/>
    <property type="project" value="TreeGrafter"/>
</dbReference>
<dbReference type="FunFam" id="3.40.50.720:FF:000173">
    <property type="entry name" value="3-oxoacyl-[acyl-carrier protein] reductase"/>
    <property type="match status" value="1"/>
</dbReference>
<comment type="similarity">
    <text evidence="1">Belongs to the short-chain dehydrogenases/reductases (SDR) family.</text>
</comment>
<keyword evidence="2" id="KW-0560">Oxidoreductase</keyword>
<dbReference type="PANTHER" id="PTHR42760">
    <property type="entry name" value="SHORT-CHAIN DEHYDROGENASES/REDUCTASES FAMILY MEMBER"/>
    <property type="match status" value="1"/>
</dbReference>
<feature type="domain" description="Ketoreductase" evidence="3">
    <location>
        <begin position="6"/>
        <end position="187"/>
    </location>
</feature>
<evidence type="ECO:0000256" key="1">
    <source>
        <dbReference type="ARBA" id="ARBA00006484"/>
    </source>
</evidence>
<dbReference type="InterPro" id="IPR020904">
    <property type="entry name" value="Sc_DH/Rdtase_CS"/>
</dbReference>
<accession>A0A9D1NS48</accession>
<dbReference type="SUPFAM" id="SSF51735">
    <property type="entry name" value="NAD(P)-binding Rossmann-fold domains"/>
    <property type="match status" value="1"/>
</dbReference>
<dbReference type="EMBL" id="DVOL01000088">
    <property type="protein sequence ID" value="HIV11241.1"/>
    <property type="molecule type" value="Genomic_DNA"/>
</dbReference>
<comment type="caution">
    <text evidence="4">The sequence shown here is derived from an EMBL/GenBank/DDBJ whole genome shotgun (WGS) entry which is preliminary data.</text>
</comment>
<dbReference type="Pfam" id="PF13561">
    <property type="entry name" value="adh_short_C2"/>
    <property type="match status" value="1"/>
</dbReference>
<dbReference type="Gene3D" id="3.40.50.720">
    <property type="entry name" value="NAD(P)-binding Rossmann-like Domain"/>
    <property type="match status" value="1"/>
</dbReference>
<evidence type="ECO:0000313" key="4">
    <source>
        <dbReference type="EMBL" id="HIV11241.1"/>
    </source>
</evidence>
<gene>
    <name evidence="4" type="primary">fabG</name>
    <name evidence="4" type="ORF">IAD28_06085</name>
</gene>
<dbReference type="NCBIfam" id="NF009466">
    <property type="entry name" value="PRK12826.1-2"/>
    <property type="match status" value="1"/>
</dbReference>
<dbReference type="PANTHER" id="PTHR42760:SF135">
    <property type="entry name" value="BLL7886 PROTEIN"/>
    <property type="match status" value="1"/>
</dbReference>
<dbReference type="InterPro" id="IPR002347">
    <property type="entry name" value="SDR_fam"/>
</dbReference>
<dbReference type="InterPro" id="IPR057326">
    <property type="entry name" value="KR_dom"/>
</dbReference>
<dbReference type="GO" id="GO:0030497">
    <property type="term" value="P:fatty acid elongation"/>
    <property type="evidence" value="ECO:0007669"/>
    <property type="project" value="TreeGrafter"/>
</dbReference>
<evidence type="ECO:0000259" key="3">
    <source>
        <dbReference type="SMART" id="SM00822"/>
    </source>
</evidence>
<evidence type="ECO:0000256" key="2">
    <source>
        <dbReference type="ARBA" id="ARBA00023002"/>
    </source>
</evidence>
<protein>
    <submittedName>
        <fullName evidence="4">3-oxoacyl-ACP reductase FabG</fullName>
    </submittedName>
</protein>
<evidence type="ECO:0000313" key="5">
    <source>
        <dbReference type="Proteomes" id="UP000823960"/>
    </source>
</evidence>
<dbReference type="PRINTS" id="PR00081">
    <property type="entry name" value="GDHRDH"/>
</dbReference>